<keyword evidence="1" id="KW-0812">Transmembrane</keyword>
<feature type="transmembrane region" description="Helical" evidence="1">
    <location>
        <begin position="105"/>
        <end position="124"/>
    </location>
</feature>
<reference evidence="2" key="1">
    <citation type="submission" date="2007-04" db="EMBL/GenBank/DDBJ databases">
        <authorList>
            <consortium name="The Broad Institute Genome Sequencing Platform"/>
            <person name="Birren B."/>
            <person name="Lander E."/>
            <person name="Galagan J."/>
            <person name="Nusbaum C."/>
            <person name="Devon K."/>
            <person name="Ma L.-J."/>
            <person name="Jaffe D."/>
            <person name="Butler J."/>
            <person name="Alvarez P."/>
            <person name="Gnerre S."/>
            <person name="Grabherr M."/>
            <person name="Kleber M."/>
            <person name="Mauceli E."/>
            <person name="Brockman W."/>
            <person name="MacCallum I.A."/>
            <person name="Young S."/>
            <person name="LaButti K."/>
            <person name="DeCaprio D."/>
            <person name="Crawford M."/>
            <person name="Koehrsen M."/>
            <person name="Engels R."/>
            <person name="Montgomery P."/>
            <person name="Pearson M."/>
            <person name="Howarth C."/>
            <person name="Larson L."/>
            <person name="White J."/>
            <person name="O'Leary S."/>
            <person name="Kodira C."/>
            <person name="Zeng Q."/>
            <person name="Yandava C."/>
            <person name="Alvarado L."/>
            <person name="Kistler C."/>
            <person name="Shim W.-B."/>
            <person name="Kang S."/>
            <person name="Woloshuk C."/>
        </authorList>
    </citation>
    <scope>NUCLEOTIDE SEQUENCE</scope>
    <source>
        <strain evidence="2">4287</strain>
    </source>
</reference>
<keyword evidence="1" id="KW-0472">Membrane</keyword>
<protein>
    <recommendedName>
        <fullName evidence="4">Transmembrane protein</fullName>
    </recommendedName>
</protein>
<evidence type="ECO:0000313" key="2">
    <source>
        <dbReference type="EMBL" id="KNA93685.1"/>
    </source>
</evidence>
<feature type="transmembrane region" description="Helical" evidence="1">
    <location>
        <begin position="130"/>
        <end position="149"/>
    </location>
</feature>
<dbReference type="AlphaFoldDB" id="A0A0J9U6L2"/>
<feature type="transmembrane region" description="Helical" evidence="1">
    <location>
        <begin position="75"/>
        <end position="93"/>
    </location>
</feature>
<organism evidence="2 3">
    <name type="scientific">Fusarium oxysporum f. sp. lycopersici (strain 4287 / CBS 123668 / FGSC 9935 / NRRL 34936)</name>
    <name type="common">Fusarium vascular wilt of tomato</name>
    <dbReference type="NCBI Taxonomy" id="426428"/>
    <lineage>
        <taxon>Eukaryota</taxon>
        <taxon>Fungi</taxon>
        <taxon>Dikarya</taxon>
        <taxon>Ascomycota</taxon>
        <taxon>Pezizomycotina</taxon>
        <taxon>Sordariomycetes</taxon>
        <taxon>Hypocreomycetidae</taxon>
        <taxon>Hypocreales</taxon>
        <taxon>Nectriaceae</taxon>
        <taxon>Fusarium</taxon>
        <taxon>Fusarium oxysporum species complex</taxon>
    </lineage>
</organism>
<sequence>MTIYSNGKSQPSEKGSVRHVPLIPFVADLVELLPAGGSAWVMSEFMHQMRSTPHLPDTTWPQTAHSESLIRLSQWQVLTACIIYGCSIASFLHRRRLRDPNMSPIFAACVSFGVLVGKCTGVGFDYIMLVHVSWATCLAMVASAVCLHIQSRLDE</sequence>
<dbReference type="VEuPathDB" id="FungiDB:FOXG_17806"/>
<keyword evidence="1" id="KW-1133">Transmembrane helix</keyword>
<dbReference type="RefSeq" id="XP_018231731.1">
    <property type="nucleotide sequence ID" value="XM_018397792.1"/>
</dbReference>
<name>A0A0J9U6L2_FUSO4</name>
<dbReference type="EMBL" id="DS231696">
    <property type="protein sequence ID" value="KNA93685.1"/>
    <property type="molecule type" value="Genomic_DNA"/>
</dbReference>
<dbReference type="Proteomes" id="UP000009097">
    <property type="component" value="Unassembled WGS sequence"/>
</dbReference>
<evidence type="ECO:0000313" key="3">
    <source>
        <dbReference type="Proteomes" id="UP000009097"/>
    </source>
</evidence>
<evidence type="ECO:0008006" key="4">
    <source>
        <dbReference type="Google" id="ProtNLM"/>
    </source>
</evidence>
<gene>
    <name evidence="2" type="ORF">FOXG_17806</name>
</gene>
<proteinExistence type="predicted"/>
<feature type="transmembrane region" description="Helical" evidence="1">
    <location>
        <begin position="20"/>
        <end position="42"/>
    </location>
</feature>
<accession>A0A0J9U6L2</accession>
<dbReference type="KEGG" id="fox:FOXG_17806"/>
<dbReference type="OrthoDB" id="4768569at2759"/>
<evidence type="ECO:0000256" key="1">
    <source>
        <dbReference type="SAM" id="Phobius"/>
    </source>
</evidence>
<dbReference type="GeneID" id="28958512"/>
<reference evidence="2" key="2">
    <citation type="journal article" date="2010" name="Nature">
        <title>Comparative genomics reveals mobile pathogenicity chromosomes in Fusarium.</title>
        <authorList>
            <person name="Ma L.J."/>
            <person name="van der Does H.C."/>
            <person name="Borkovich K.A."/>
            <person name="Coleman J.J."/>
            <person name="Daboussi M.J."/>
            <person name="Di Pietro A."/>
            <person name="Dufresne M."/>
            <person name="Freitag M."/>
            <person name="Grabherr M."/>
            <person name="Henrissat B."/>
            <person name="Houterman P.M."/>
            <person name="Kang S."/>
            <person name="Shim W.B."/>
            <person name="Woloshuk C."/>
            <person name="Xie X."/>
            <person name="Xu J.R."/>
            <person name="Antoniw J."/>
            <person name="Baker S.E."/>
            <person name="Bluhm B.H."/>
            <person name="Breakspear A."/>
            <person name="Brown D.W."/>
            <person name="Butchko R.A."/>
            <person name="Chapman S."/>
            <person name="Coulson R."/>
            <person name="Coutinho P.M."/>
            <person name="Danchin E.G."/>
            <person name="Diener A."/>
            <person name="Gale L.R."/>
            <person name="Gardiner D.M."/>
            <person name="Goff S."/>
            <person name="Hammond-Kosack K.E."/>
            <person name="Hilburn K."/>
            <person name="Hua-Van A."/>
            <person name="Jonkers W."/>
            <person name="Kazan K."/>
            <person name="Kodira C.D."/>
            <person name="Koehrsen M."/>
            <person name="Kumar L."/>
            <person name="Lee Y.H."/>
            <person name="Li L."/>
            <person name="Manners J.M."/>
            <person name="Miranda-Saavedra D."/>
            <person name="Mukherjee M."/>
            <person name="Park G."/>
            <person name="Park J."/>
            <person name="Park S.Y."/>
            <person name="Proctor R.H."/>
            <person name="Regev A."/>
            <person name="Ruiz-Roldan M.C."/>
            <person name="Sain D."/>
            <person name="Sakthikumar S."/>
            <person name="Sykes S."/>
            <person name="Schwartz D.C."/>
            <person name="Turgeon B.G."/>
            <person name="Wapinski I."/>
            <person name="Yoder O."/>
            <person name="Young S."/>
            <person name="Zeng Q."/>
            <person name="Zhou S."/>
            <person name="Galagan J."/>
            <person name="Cuomo C.A."/>
            <person name="Kistler H.C."/>
            <person name="Rep M."/>
        </authorList>
    </citation>
    <scope>NUCLEOTIDE SEQUENCE [LARGE SCALE GENOMIC DNA]</scope>
    <source>
        <strain evidence="2">4287</strain>
    </source>
</reference>